<dbReference type="GO" id="GO:0000949">
    <property type="term" value="P:aromatic amino acid family catabolic process to alcohol via Ehrlich pathway"/>
    <property type="evidence" value="ECO:0007669"/>
    <property type="project" value="TreeGrafter"/>
</dbReference>
<dbReference type="InterPro" id="IPR047214">
    <property type="entry name" value="TPP_PDC_IPDC"/>
</dbReference>
<dbReference type="EMBL" id="MU167497">
    <property type="protein sequence ID" value="KAG0139942.1"/>
    <property type="molecule type" value="Genomic_DNA"/>
</dbReference>
<name>A0A9P6T5J2_9BASI</name>
<dbReference type="GO" id="GO:0005634">
    <property type="term" value="C:nucleus"/>
    <property type="evidence" value="ECO:0007669"/>
    <property type="project" value="TreeGrafter"/>
</dbReference>
<dbReference type="GO" id="GO:0000287">
    <property type="term" value="F:magnesium ion binding"/>
    <property type="evidence" value="ECO:0007669"/>
    <property type="project" value="InterPro"/>
</dbReference>
<dbReference type="SUPFAM" id="SSF52467">
    <property type="entry name" value="DHS-like NAD/FAD-binding domain"/>
    <property type="match status" value="1"/>
</dbReference>
<evidence type="ECO:0000256" key="4">
    <source>
        <dbReference type="ARBA" id="ARBA00022723"/>
    </source>
</evidence>
<dbReference type="FunFam" id="3.40.50.970:FF:000024">
    <property type="entry name" value="Pyruvate decarboxylase isozyme"/>
    <property type="match status" value="1"/>
</dbReference>
<organism evidence="14 15">
    <name type="scientific">Cronartium quercuum f. sp. fusiforme G11</name>
    <dbReference type="NCBI Taxonomy" id="708437"/>
    <lineage>
        <taxon>Eukaryota</taxon>
        <taxon>Fungi</taxon>
        <taxon>Dikarya</taxon>
        <taxon>Basidiomycota</taxon>
        <taxon>Pucciniomycotina</taxon>
        <taxon>Pucciniomycetes</taxon>
        <taxon>Pucciniales</taxon>
        <taxon>Coleosporiaceae</taxon>
        <taxon>Cronartium</taxon>
    </lineage>
</organism>
<evidence type="ECO:0000256" key="8">
    <source>
        <dbReference type="ARBA" id="ARBA00023239"/>
    </source>
</evidence>
<dbReference type="OrthoDB" id="3970464at2759"/>
<feature type="domain" description="Thiamine pyrophosphate enzyme N-terminal TPP-binding" evidence="13">
    <location>
        <begin position="15"/>
        <end position="122"/>
    </location>
</feature>
<accession>A0A9P6T5J2</accession>
<comment type="caution">
    <text evidence="14">The sequence shown here is derived from an EMBL/GenBank/DDBJ whole genome shotgun (WGS) entry which is preliminary data.</text>
</comment>
<evidence type="ECO:0000259" key="12">
    <source>
        <dbReference type="Pfam" id="PF02775"/>
    </source>
</evidence>
<keyword evidence="8" id="KW-0456">Lyase</keyword>
<keyword evidence="5" id="KW-0210">Decarboxylase</keyword>
<evidence type="ECO:0008006" key="16">
    <source>
        <dbReference type="Google" id="ProtNLM"/>
    </source>
</evidence>
<evidence type="ECO:0000256" key="1">
    <source>
        <dbReference type="ARBA" id="ARBA00001964"/>
    </source>
</evidence>
<evidence type="ECO:0000313" key="15">
    <source>
        <dbReference type="Proteomes" id="UP000886653"/>
    </source>
</evidence>
<feature type="domain" description="Thiamine pyrophosphate enzyme TPP-binding" evidence="12">
    <location>
        <begin position="417"/>
        <end position="497"/>
    </location>
</feature>
<evidence type="ECO:0000256" key="2">
    <source>
        <dbReference type="ARBA" id="ARBA00004173"/>
    </source>
</evidence>
<feature type="binding site" evidence="9">
    <location>
        <position position="489"/>
    </location>
    <ligand>
        <name>Mg(2+)</name>
        <dbReference type="ChEBI" id="CHEBI:18420"/>
    </ligand>
</feature>
<gene>
    <name evidence="14" type="ORF">CROQUDRAFT_665822</name>
</gene>
<dbReference type="PANTHER" id="PTHR43452:SF30">
    <property type="entry name" value="PYRUVATE DECARBOXYLASE ISOZYME 1-RELATED"/>
    <property type="match status" value="1"/>
</dbReference>
<comment type="cofactor">
    <cofactor evidence="1">
        <name>thiamine diphosphate</name>
        <dbReference type="ChEBI" id="CHEBI:58937"/>
    </cofactor>
</comment>
<keyword evidence="4 9" id="KW-0479">Metal-binding</keyword>
<evidence type="ECO:0000256" key="10">
    <source>
        <dbReference type="RuleBase" id="RU362132"/>
    </source>
</evidence>
<dbReference type="Pfam" id="PF02775">
    <property type="entry name" value="TPP_enzyme_C"/>
    <property type="match status" value="1"/>
</dbReference>
<evidence type="ECO:0000256" key="6">
    <source>
        <dbReference type="ARBA" id="ARBA00022842"/>
    </source>
</evidence>
<dbReference type="AlphaFoldDB" id="A0A9P6T5J2"/>
<reference evidence="14" key="1">
    <citation type="submission" date="2013-11" db="EMBL/GenBank/DDBJ databases">
        <title>Genome sequence of the fusiform rust pathogen reveals effectors for host alternation and coevolution with pine.</title>
        <authorList>
            <consortium name="DOE Joint Genome Institute"/>
            <person name="Smith K."/>
            <person name="Pendleton A."/>
            <person name="Kubisiak T."/>
            <person name="Anderson C."/>
            <person name="Salamov A."/>
            <person name="Aerts A."/>
            <person name="Riley R."/>
            <person name="Clum A."/>
            <person name="Lindquist E."/>
            <person name="Ence D."/>
            <person name="Campbell M."/>
            <person name="Kronenberg Z."/>
            <person name="Feau N."/>
            <person name="Dhillon B."/>
            <person name="Hamelin R."/>
            <person name="Burleigh J."/>
            <person name="Smith J."/>
            <person name="Yandell M."/>
            <person name="Nelson C."/>
            <person name="Grigoriev I."/>
            <person name="Davis J."/>
        </authorList>
    </citation>
    <scope>NUCLEOTIDE SEQUENCE</scope>
    <source>
        <strain evidence="14">G11</strain>
    </source>
</reference>
<dbReference type="InterPro" id="IPR029035">
    <property type="entry name" value="DHS-like_NAD/FAD-binding_dom"/>
</dbReference>
<dbReference type="SUPFAM" id="SSF52518">
    <property type="entry name" value="Thiamin diphosphate-binding fold (THDP-binding)"/>
    <property type="match status" value="2"/>
</dbReference>
<comment type="subcellular location">
    <subcellularLocation>
        <location evidence="2">Mitochondrion</location>
    </subcellularLocation>
</comment>
<dbReference type="CDD" id="cd07038">
    <property type="entry name" value="TPP_PYR_PDC_IPDC_like"/>
    <property type="match status" value="1"/>
</dbReference>
<dbReference type="FunFam" id="3.40.50.970:FF:000019">
    <property type="entry name" value="Pyruvate decarboxylase isozyme"/>
    <property type="match status" value="1"/>
</dbReference>
<dbReference type="Gene3D" id="3.40.50.970">
    <property type="match status" value="2"/>
</dbReference>
<protein>
    <recommendedName>
        <fullName evidence="16">Pyruvate decarboxylase</fullName>
    </recommendedName>
</protein>
<dbReference type="GO" id="GO:0004737">
    <property type="term" value="F:pyruvate decarboxylase activity"/>
    <property type="evidence" value="ECO:0007669"/>
    <property type="project" value="TreeGrafter"/>
</dbReference>
<dbReference type="InterPro" id="IPR011766">
    <property type="entry name" value="TPP_enzyme_TPP-bd"/>
</dbReference>
<dbReference type="Pfam" id="PF00205">
    <property type="entry name" value="TPP_enzyme_M"/>
    <property type="match status" value="1"/>
</dbReference>
<evidence type="ECO:0000256" key="5">
    <source>
        <dbReference type="ARBA" id="ARBA00022793"/>
    </source>
</evidence>
<dbReference type="InterPro" id="IPR047213">
    <property type="entry name" value="TPP_PYR_PDC_IPDC-like"/>
</dbReference>
<dbReference type="Gene3D" id="3.40.50.1220">
    <property type="entry name" value="TPP-binding domain"/>
    <property type="match status" value="1"/>
</dbReference>
<evidence type="ECO:0000259" key="11">
    <source>
        <dbReference type="Pfam" id="PF00205"/>
    </source>
</evidence>
<dbReference type="PANTHER" id="PTHR43452">
    <property type="entry name" value="PYRUVATE DECARBOXYLASE"/>
    <property type="match status" value="1"/>
</dbReference>
<dbReference type="InterPro" id="IPR012000">
    <property type="entry name" value="Thiamin_PyroP_enz_cen_dom"/>
</dbReference>
<dbReference type="Pfam" id="PF02776">
    <property type="entry name" value="TPP_enzyme_N"/>
    <property type="match status" value="1"/>
</dbReference>
<dbReference type="CDD" id="cd02005">
    <property type="entry name" value="TPP_PDC_IPDC"/>
    <property type="match status" value="1"/>
</dbReference>
<dbReference type="GO" id="GO:0030976">
    <property type="term" value="F:thiamine pyrophosphate binding"/>
    <property type="evidence" value="ECO:0007669"/>
    <property type="project" value="InterPro"/>
</dbReference>
<dbReference type="GO" id="GO:0005829">
    <property type="term" value="C:cytosol"/>
    <property type="evidence" value="ECO:0007669"/>
    <property type="project" value="TreeGrafter"/>
</dbReference>
<evidence type="ECO:0000256" key="3">
    <source>
        <dbReference type="ARBA" id="ARBA00007812"/>
    </source>
</evidence>
<dbReference type="InterPro" id="IPR012110">
    <property type="entry name" value="PDC/IPDC-like"/>
</dbReference>
<keyword evidence="7 10" id="KW-0786">Thiamine pyrophosphate</keyword>
<feature type="domain" description="Thiamine pyrophosphate enzyme central" evidence="11">
    <location>
        <begin position="218"/>
        <end position="329"/>
    </location>
</feature>
<keyword evidence="6 9" id="KW-0460">Magnesium</keyword>
<evidence type="ECO:0000256" key="9">
    <source>
        <dbReference type="PIRSR" id="PIRSR036565-2"/>
    </source>
</evidence>
<comment type="similarity">
    <text evidence="3 10">Belongs to the TPP enzyme family.</text>
</comment>
<proteinExistence type="inferred from homology"/>
<dbReference type="PIRSF" id="PIRSF036565">
    <property type="entry name" value="Pyruvt_ip_decrb"/>
    <property type="match status" value="1"/>
</dbReference>
<evidence type="ECO:0000256" key="7">
    <source>
        <dbReference type="ARBA" id="ARBA00023052"/>
    </source>
</evidence>
<dbReference type="InterPro" id="IPR012001">
    <property type="entry name" value="Thiamin_PyroP_enz_TPP-bd_dom"/>
</dbReference>
<dbReference type="GO" id="GO:0005739">
    <property type="term" value="C:mitochondrion"/>
    <property type="evidence" value="ECO:0007669"/>
    <property type="project" value="UniProtKB-SubCell"/>
</dbReference>
<feature type="binding site" evidence="9">
    <location>
        <position position="460"/>
    </location>
    <ligand>
        <name>Mg(2+)</name>
        <dbReference type="ChEBI" id="CHEBI:18420"/>
    </ligand>
</feature>
<feature type="binding site" evidence="9">
    <location>
        <position position="487"/>
    </location>
    <ligand>
        <name>Mg(2+)</name>
        <dbReference type="ChEBI" id="CHEBI:18420"/>
    </ligand>
</feature>
<dbReference type="InterPro" id="IPR029061">
    <property type="entry name" value="THDP-binding"/>
</dbReference>
<keyword evidence="15" id="KW-1185">Reference proteome</keyword>
<sequence>MPATDGQPIEGHISIGAYFLARMSQLGIKQIYGVPGDYNLGFLDLVEDHPDLAWVGCCNELNASYAADGYARVSQAGIGCLVTTFGVGELSALNGIAGAHSERVPVVHLVGVPSTSLQAHHAVLHHTLGDGQFDAFTKISGHVTCAQAFLTSSENATDEIDRILKAALTHARPVYLTLPTDLVYAKISRSPLEICLRSQVSKDLENQLDRKVAEQVVDQIGDLFAKSERPIVILDACCNRFKVQSETMNLIEAIQIPVYTTPMGKAIVSESHPLFGGLYIGDITMPGVKEQVENADLIICIGTIMSDFNTGSFSYHLDSSTRIELHSTETIVKHAHYASIGFRQLLPLLTQKLASLGKKVTNQKLNPRFLKTSTKQDQKNGLVTQDEFWPLWADFFENNDVILGETGTSSFGLLDVKFPDGAMFLSQVLWGSIGWTTGACLGAAQAAAEQGKRTILFIGDGSIQLTVQEISTMIRVGVKPIIVVLNNEGYSIERFIHGMSRKYNDIQPWNWTGILDLFNPEKSATTASYLARTHDELIELLKLPELRRTDRIQLVEVKLGKNDAPRALKMQAELTSKGNKY</sequence>
<comment type="cofactor">
    <cofactor evidence="9">
        <name>Mg(2+)</name>
        <dbReference type="ChEBI" id="CHEBI:18420"/>
    </cofactor>
    <text evidence="9">Binds 1 Mg(2+) per subunit.</text>
</comment>
<evidence type="ECO:0000259" key="13">
    <source>
        <dbReference type="Pfam" id="PF02776"/>
    </source>
</evidence>
<evidence type="ECO:0000313" key="14">
    <source>
        <dbReference type="EMBL" id="KAG0139942.1"/>
    </source>
</evidence>
<dbReference type="Proteomes" id="UP000886653">
    <property type="component" value="Unassembled WGS sequence"/>
</dbReference>